<evidence type="ECO:0000259" key="7">
    <source>
        <dbReference type="Pfam" id="PF12698"/>
    </source>
</evidence>
<feature type="domain" description="ABC-2 type transporter transmembrane" evidence="7">
    <location>
        <begin position="22"/>
        <end position="169"/>
    </location>
</feature>
<feature type="transmembrane region" description="Helical" evidence="6">
    <location>
        <begin position="563"/>
        <end position="587"/>
    </location>
</feature>
<dbReference type="InterPro" id="IPR017500">
    <property type="entry name" value="Phage_infect_YhgE_N"/>
</dbReference>
<feature type="coiled-coil region" evidence="5">
    <location>
        <begin position="267"/>
        <end position="301"/>
    </location>
</feature>
<name>A0A919WJ37_9BACI</name>
<evidence type="ECO:0000256" key="4">
    <source>
        <dbReference type="ARBA" id="ARBA00023136"/>
    </source>
</evidence>
<dbReference type="GO" id="GO:0140359">
    <property type="term" value="F:ABC-type transporter activity"/>
    <property type="evidence" value="ECO:0007669"/>
    <property type="project" value="InterPro"/>
</dbReference>
<feature type="transmembrane region" description="Helical" evidence="6">
    <location>
        <begin position="593"/>
        <end position="616"/>
    </location>
</feature>
<comment type="subcellular location">
    <subcellularLocation>
        <location evidence="1">Membrane</location>
        <topology evidence="1">Multi-pass membrane protein</topology>
    </subcellularLocation>
</comment>
<evidence type="ECO:0000256" key="3">
    <source>
        <dbReference type="ARBA" id="ARBA00022989"/>
    </source>
</evidence>
<evidence type="ECO:0000256" key="5">
    <source>
        <dbReference type="SAM" id="Coils"/>
    </source>
</evidence>
<keyword evidence="2 6" id="KW-0812">Transmembrane</keyword>
<dbReference type="InterPro" id="IPR017501">
    <property type="entry name" value="Phage_infect_YhgE_C"/>
</dbReference>
<evidence type="ECO:0000313" key="8">
    <source>
        <dbReference type="EMBL" id="GIN62656.1"/>
    </source>
</evidence>
<dbReference type="NCBIfam" id="TIGR03061">
    <property type="entry name" value="pip_yhgE_Nterm"/>
    <property type="match status" value="1"/>
</dbReference>
<feature type="domain" description="ABC-2 type transporter transmembrane" evidence="7">
    <location>
        <begin position="448"/>
        <end position="697"/>
    </location>
</feature>
<dbReference type="InterPro" id="IPR013525">
    <property type="entry name" value="ABC2_TM"/>
</dbReference>
<evidence type="ECO:0000256" key="2">
    <source>
        <dbReference type="ARBA" id="ARBA00022692"/>
    </source>
</evidence>
<comment type="caution">
    <text evidence="8">The sequence shown here is derived from an EMBL/GenBank/DDBJ whole genome shotgun (WGS) entry which is preliminary data.</text>
</comment>
<keyword evidence="3 6" id="KW-1133">Transmembrane helix</keyword>
<evidence type="ECO:0000256" key="1">
    <source>
        <dbReference type="ARBA" id="ARBA00004141"/>
    </source>
</evidence>
<dbReference type="Proteomes" id="UP000682111">
    <property type="component" value="Unassembled WGS sequence"/>
</dbReference>
<dbReference type="RefSeq" id="WP_212933895.1">
    <property type="nucleotide sequence ID" value="NZ_BORC01000004.1"/>
</dbReference>
<dbReference type="SUPFAM" id="SSF57997">
    <property type="entry name" value="Tropomyosin"/>
    <property type="match status" value="1"/>
</dbReference>
<reference evidence="8" key="1">
    <citation type="submission" date="2021-03" db="EMBL/GenBank/DDBJ databases">
        <title>Antimicrobial resistance genes in bacteria isolated from Japanese honey, and their potential for conferring macrolide and lincosamide resistance in the American foulbrood pathogen Paenibacillus larvae.</title>
        <authorList>
            <person name="Okamoto M."/>
            <person name="Kumagai M."/>
            <person name="Kanamori H."/>
            <person name="Takamatsu D."/>
        </authorList>
    </citation>
    <scope>NUCLEOTIDE SEQUENCE</scope>
    <source>
        <strain evidence="8">J27TS8</strain>
    </source>
</reference>
<evidence type="ECO:0000256" key="6">
    <source>
        <dbReference type="SAM" id="Phobius"/>
    </source>
</evidence>
<dbReference type="PANTHER" id="PTHR43077">
    <property type="entry name" value="TRANSPORT PERMEASE YVFS-RELATED"/>
    <property type="match status" value="1"/>
</dbReference>
<dbReference type="EMBL" id="BORC01000004">
    <property type="protein sequence ID" value="GIN62656.1"/>
    <property type="molecule type" value="Genomic_DNA"/>
</dbReference>
<gene>
    <name evidence="8" type="ORF">J27TS8_26490</name>
</gene>
<dbReference type="PANTHER" id="PTHR43077:SF10">
    <property type="entry name" value="TRANSPORT PERMEASE PROTEIN"/>
    <property type="match status" value="1"/>
</dbReference>
<dbReference type="InterPro" id="IPR051328">
    <property type="entry name" value="T7SS_ABC-Transporter"/>
</dbReference>
<organism evidence="8 9">
    <name type="scientific">Robertmurraya siralis</name>
    <dbReference type="NCBI Taxonomy" id="77777"/>
    <lineage>
        <taxon>Bacteria</taxon>
        <taxon>Bacillati</taxon>
        <taxon>Bacillota</taxon>
        <taxon>Bacilli</taxon>
        <taxon>Bacillales</taxon>
        <taxon>Bacillaceae</taxon>
        <taxon>Robertmurraya</taxon>
    </lineage>
</organism>
<feature type="transmembrane region" description="Helical" evidence="6">
    <location>
        <begin position="623"/>
        <end position="642"/>
    </location>
</feature>
<dbReference type="NCBIfam" id="TIGR03062">
    <property type="entry name" value="pip_yhgE_Cterm"/>
    <property type="match status" value="1"/>
</dbReference>
<proteinExistence type="predicted"/>
<keyword evidence="5" id="KW-0175">Coiled coil</keyword>
<dbReference type="Pfam" id="PF12698">
    <property type="entry name" value="ABC2_membrane_3"/>
    <property type="match status" value="2"/>
</dbReference>
<keyword evidence="9" id="KW-1185">Reference proteome</keyword>
<accession>A0A919WJ37</accession>
<keyword evidence="4 6" id="KW-0472">Membrane</keyword>
<feature type="transmembrane region" description="Helical" evidence="6">
    <location>
        <begin position="525"/>
        <end position="543"/>
    </location>
</feature>
<dbReference type="Gene3D" id="3.40.1710.10">
    <property type="entry name" value="abc type-2 transporter like domain"/>
    <property type="match status" value="1"/>
</dbReference>
<dbReference type="GO" id="GO:0016020">
    <property type="term" value="C:membrane"/>
    <property type="evidence" value="ECO:0007669"/>
    <property type="project" value="UniProtKB-SubCell"/>
</dbReference>
<sequence length="720" mass="81729">MKASWNLFLMDMKSIGKNWAAIIVIVGLIILPSLYAWLNIEASWDPYAKTDQIPIGIVNEDKGAAVRDQDIHVGDEIVHTLKENRSMDWQFVNRKKAMNKLEYGDYFAVLIIPENFSEKLGTVISAQPKKANVEYYVNEKINAIAPKITEKGASVIVEQISSNFISTVNGIIFEIFNELGIEIEENMPDIEKFEDYIFSLEEKLPEIHTILNNTIVDADRADGLIDKAHRMIARAEQAASNGLQLIDETTHFLANAEKRLDEISPKVKEDVEKIQRMLSQVKEFEDRLDRAKVEFTEERNMSESINRQINDMLQTIGTIEDALIQFQKQDEEPSNNQEIISKSLSRLKQVEGNLGELQDQVNAIDLLLENKQEELNNFFADMKSRTANNIGEISSLIKYYNVSIEPTVRNGVTSAKETLADAKEILLNIQSAIPDVEKMLSRTESNLSEAKKILYYVSGEFPYVNEKVRELAKKLRSIHGETDINEIIELLQNDPEAERGFFAEPIVLKEHRLFSIPNYGTGMTPFYTVLAIWVGGLLLISLISTESHQKEDYTERQVYIGRLLTFVSIGFFQTLIVTLGNMLLLQVEVKEPMWFVLFGILCSFVFMTIVYTFVSVFGNVGKALAIILLVLQIAGSGGTYPVVLLPEFFQVIHPFLPFTYAIDLLREAVGGIVRERVWHDVLSILIFGLLALVLGIFLKESINKHTEKFKKKTKESGLFH</sequence>
<feature type="coiled-coil region" evidence="5">
    <location>
        <begin position="340"/>
        <end position="374"/>
    </location>
</feature>
<evidence type="ECO:0000313" key="9">
    <source>
        <dbReference type="Proteomes" id="UP000682111"/>
    </source>
</evidence>
<feature type="transmembrane region" description="Helical" evidence="6">
    <location>
        <begin position="677"/>
        <end position="698"/>
    </location>
</feature>
<dbReference type="AlphaFoldDB" id="A0A919WJ37"/>
<protein>
    <submittedName>
        <fullName evidence="8">Phage infection protein</fullName>
    </submittedName>
</protein>